<evidence type="ECO:0000313" key="2">
    <source>
        <dbReference type="Proteomes" id="UP000250043"/>
    </source>
</evidence>
<dbReference type="EMBL" id="KV722480">
    <property type="protein sequence ID" value="OCH87602.1"/>
    <property type="molecule type" value="Genomic_DNA"/>
</dbReference>
<dbReference type="AlphaFoldDB" id="A0A8E2AT11"/>
<reference evidence="1 2" key="1">
    <citation type="submission" date="2016-07" db="EMBL/GenBank/DDBJ databases">
        <title>Draft genome of the white-rot fungus Obba rivulosa 3A-2.</title>
        <authorList>
            <consortium name="DOE Joint Genome Institute"/>
            <person name="Miettinen O."/>
            <person name="Riley R."/>
            <person name="Acob R."/>
            <person name="Barry K."/>
            <person name="Cullen D."/>
            <person name="De Vries R."/>
            <person name="Hainaut M."/>
            <person name="Hatakka A."/>
            <person name="Henrissat B."/>
            <person name="Hilden K."/>
            <person name="Kuo R."/>
            <person name="Labutti K."/>
            <person name="Lipzen A."/>
            <person name="Makela M.R."/>
            <person name="Sandor L."/>
            <person name="Spatafora J.W."/>
            <person name="Grigoriev I.V."/>
            <person name="Hibbett D.S."/>
        </authorList>
    </citation>
    <scope>NUCLEOTIDE SEQUENCE [LARGE SCALE GENOMIC DNA]</scope>
    <source>
        <strain evidence="1 2">3A-2</strain>
    </source>
</reference>
<keyword evidence="2" id="KW-1185">Reference proteome</keyword>
<sequence>MSQHRGHPPICPLEKCRTNCGKRLHYGKVISSGNSGTYWGNIPVAGRQILDLIGTEYKKFGHQSAKCCERRKRNERNIEKKKNMREGKCADRTCAMRSTYVSARIERMRCAAYVSARIERVQCAASKEEGARIERVQCVAPMGGGDGESILQGLTGGVRLSGEVAVELGATGPMRGMGNHPPTHFALL</sequence>
<gene>
    <name evidence="1" type="ORF">OBBRIDRAFT_849478</name>
</gene>
<dbReference type="Proteomes" id="UP000250043">
    <property type="component" value="Unassembled WGS sequence"/>
</dbReference>
<proteinExistence type="predicted"/>
<accession>A0A8E2AT11</accession>
<name>A0A8E2AT11_9APHY</name>
<organism evidence="1 2">
    <name type="scientific">Obba rivulosa</name>
    <dbReference type="NCBI Taxonomy" id="1052685"/>
    <lineage>
        <taxon>Eukaryota</taxon>
        <taxon>Fungi</taxon>
        <taxon>Dikarya</taxon>
        <taxon>Basidiomycota</taxon>
        <taxon>Agaricomycotina</taxon>
        <taxon>Agaricomycetes</taxon>
        <taxon>Polyporales</taxon>
        <taxon>Gelatoporiaceae</taxon>
        <taxon>Obba</taxon>
    </lineage>
</organism>
<protein>
    <submittedName>
        <fullName evidence="1">Uncharacterized protein</fullName>
    </submittedName>
</protein>
<evidence type="ECO:0000313" key="1">
    <source>
        <dbReference type="EMBL" id="OCH87602.1"/>
    </source>
</evidence>